<organism evidence="3 4">
    <name type="scientific">Alkalibacter saccharofermentans DSM 14828</name>
    <dbReference type="NCBI Taxonomy" id="1120975"/>
    <lineage>
        <taxon>Bacteria</taxon>
        <taxon>Bacillati</taxon>
        <taxon>Bacillota</taxon>
        <taxon>Clostridia</taxon>
        <taxon>Eubacteriales</taxon>
        <taxon>Eubacteriaceae</taxon>
        <taxon>Alkalibacter</taxon>
    </lineage>
</organism>
<dbReference type="CDD" id="cd05566">
    <property type="entry name" value="PTS_IIB_galactitol"/>
    <property type="match status" value="1"/>
</dbReference>
<feature type="domain" description="PTS EIIB type-2" evidence="2">
    <location>
        <begin position="4"/>
        <end position="96"/>
    </location>
</feature>
<reference evidence="3 4" key="1">
    <citation type="submission" date="2016-11" db="EMBL/GenBank/DDBJ databases">
        <authorList>
            <person name="Jaros S."/>
            <person name="Januszkiewicz K."/>
            <person name="Wedrychowicz H."/>
        </authorList>
    </citation>
    <scope>NUCLEOTIDE SEQUENCE [LARGE SCALE GENOMIC DNA]</scope>
    <source>
        <strain evidence="3 4">DSM 14828</strain>
    </source>
</reference>
<evidence type="ECO:0000259" key="2">
    <source>
        <dbReference type="PROSITE" id="PS51099"/>
    </source>
</evidence>
<dbReference type="InterPro" id="IPR013011">
    <property type="entry name" value="PTS_EIIB_2"/>
</dbReference>
<name>A0A1M4T852_9FIRM</name>
<dbReference type="EMBL" id="FQTU01000002">
    <property type="protein sequence ID" value="SHE40544.1"/>
    <property type="molecule type" value="Genomic_DNA"/>
</dbReference>
<proteinExistence type="predicted"/>
<dbReference type="GO" id="GO:0009401">
    <property type="term" value="P:phosphoenolpyruvate-dependent sugar phosphotransferase system"/>
    <property type="evidence" value="ECO:0007669"/>
    <property type="project" value="InterPro"/>
</dbReference>
<evidence type="ECO:0000256" key="1">
    <source>
        <dbReference type="ARBA" id="ARBA00022679"/>
    </source>
</evidence>
<dbReference type="AlphaFoldDB" id="A0A1M4T852"/>
<dbReference type="Gene3D" id="3.40.50.2300">
    <property type="match status" value="1"/>
</dbReference>
<dbReference type="InterPro" id="IPR036095">
    <property type="entry name" value="PTS_EIIB-like_sf"/>
</dbReference>
<evidence type="ECO:0000313" key="3">
    <source>
        <dbReference type="EMBL" id="SHE40544.1"/>
    </source>
</evidence>
<dbReference type="PROSITE" id="PS51099">
    <property type="entry name" value="PTS_EIIB_TYPE_2"/>
    <property type="match status" value="1"/>
</dbReference>
<dbReference type="RefSeq" id="WP_073269415.1">
    <property type="nucleotide sequence ID" value="NZ_FQTU01000002.1"/>
</dbReference>
<dbReference type="Pfam" id="PF02302">
    <property type="entry name" value="PTS_IIB"/>
    <property type="match status" value="1"/>
</dbReference>
<accession>A0A1M4T852</accession>
<evidence type="ECO:0000313" key="4">
    <source>
        <dbReference type="Proteomes" id="UP000184251"/>
    </source>
</evidence>
<dbReference type="OrthoDB" id="6505030at2"/>
<keyword evidence="1" id="KW-0808">Transferase</keyword>
<gene>
    <name evidence="3" type="ORF">SAMN02746064_00410</name>
</gene>
<protein>
    <submittedName>
        <fullName evidence="3">PTS system IIB component, Gat family (TC 4.A.5)</fullName>
    </submittedName>
</protein>
<dbReference type="SUPFAM" id="SSF52794">
    <property type="entry name" value="PTS system IIB component-like"/>
    <property type="match status" value="1"/>
</dbReference>
<sequence length="96" mass="10118">MAKKKILVACGTAIATSTVVAKKIEKMCKEQGIDCMTVQCKASEAVSKAKTLKPDVVVGTCQIPGDPGVPVVNGRSFLTGVNLQKTIDELVEVLKD</sequence>
<keyword evidence="4" id="KW-1185">Reference proteome</keyword>
<dbReference type="GO" id="GO:0008982">
    <property type="term" value="F:protein-N(PI)-phosphohistidine-sugar phosphotransferase activity"/>
    <property type="evidence" value="ECO:0007669"/>
    <property type="project" value="InterPro"/>
</dbReference>
<dbReference type="Proteomes" id="UP000184251">
    <property type="component" value="Unassembled WGS sequence"/>
</dbReference>
<dbReference type="InterPro" id="IPR003501">
    <property type="entry name" value="PTS_EIIB_2/3"/>
</dbReference>
<dbReference type="STRING" id="1120975.SAMN02746064_00410"/>